<reference evidence="2 3" key="1">
    <citation type="submission" date="2024-10" db="EMBL/GenBank/DDBJ databases">
        <title>The Natural Products Discovery Center: Release of the First 8490 Sequenced Strains for Exploring Actinobacteria Biosynthetic Diversity.</title>
        <authorList>
            <person name="Kalkreuter E."/>
            <person name="Kautsar S.A."/>
            <person name="Yang D."/>
            <person name="Bader C.D."/>
            <person name="Teijaro C.N."/>
            <person name="Fluegel L."/>
            <person name="Davis C.M."/>
            <person name="Simpson J.R."/>
            <person name="Lauterbach L."/>
            <person name="Steele A.D."/>
            <person name="Gui C."/>
            <person name="Meng S."/>
            <person name="Li G."/>
            <person name="Viehrig K."/>
            <person name="Ye F."/>
            <person name="Su P."/>
            <person name="Kiefer A.F."/>
            <person name="Nichols A."/>
            <person name="Cepeda A.J."/>
            <person name="Yan W."/>
            <person name="Fan B."/>
            <person name="Jiang Y."/>
            <person name="Adhikari A."/>
            <person name="Zheng C.-J."/>
            <person name="Schuster L."/>
            <person name="Cowan T.M."/>
            <person name="Smanski M.J."/>
            <person name="Chevrette M.G."/>
            <person name="De Carvalho L.P.S."/>
            <person name="Shen B."/>
        </authorList>
    </citation>
    <scope>NUCLEOTIDE SEQUENCE [LARGE SCALE GENOMIC DNA]</scope>
    <source>
        <strain evidence="2 3">NPDC001867</strain>
    </source>
</reference>
<dbReference type="Gene3D" id="1.10.10.60">
    <property type="entry name" value="Homeodomain-like"/>
    <property type="match status" value="1"/>
</dbReference>
<dbReference type="InterPro" id="IPR009057">
    <property type="entry name" value="Homeodomain-like_sf"/>
</dbReference>
<sequence length="97" mass="10967">MEVRAILHAHTRDRVKVPVLAKQFGVHPNAIYRIVWGKTHREITHGRNVSVAPARKADLRERIRTLKAAGCNKSEIARELGVSRPTVTYHLNKDGEP</sequence>
<evidence type="ECO:0000259" key="1">
    <source>
        <dbReference type="Pfam" id="PF13936"/>
    </source>
</evidence>
<dbReference type="EMBL" id="JBIATK010000012">
    <property type="protein sequence ID" value="MFF4026941.1"/>
    <property type="molecule type" value="Genomic_DNA"/>
</dbReference>
<comment type="caution">
    <text evidence="2">The sequence shown here is derived from an EMBL/GenBank/DDBJ whole genome shotgun (WGS) entry which is preliminary data.</text>
</comment>
<organism evidence="2 3">
    <name type="scientific">Nocardia elegans</name>
    <dbReference type="NCBI Taxonomy" id="300029"/>
    <lineage>
        <taxon>Bacteria</taxon>
        <taxon>Bacillati</taxon>
        <taxon>Actinomycetota</taxon>
        <taxon>Actinomycetes</taxon>
        <taxon>Mycobacteriales</taxon>
        <taxon>Nocardiaceae</taxon>
        <taxon>Nocardia</taxon>
    </lineage>
</organism>
<proteinExistence type="predicted"/>
<feature type="domain" description="Transposase IS30-like HTH" evidence="1">
    <location>
        <begin position="58"/>
        <end position="92"/>
    </location>
</feature>
<evidence type="ECO:0000313" key="3">
    <source>
        <dbReference type="Proteomes" id="UP001602089"/>
    </source>
</evidence>
<dbReference type="Proteomes" id="UP001602089">
    <property type="component" value="Unassembled WGS sequence"/>
</dbReference>
<keyword evidence="3" id="KW-1185">Reference proteome</keyword>
<dbReference type="InterPro" id="IPR025246">
    <property type="entry name" value="IS30-like_HTH"/>
</dbReference>
<dbReference type="SUPFAM" id="SSF46689">
    <property type="entry name" value="Homeodomain-like"/>
    <property type="match status" value="1"/>
</dbReference>
<dbReference type="Pfam" id="PF13936">
    <property type="entry name" value="HTH_38"/>
    <property type="match status" value="1"/>
</dbReference>
<name>A0ABW6TLC7_9NOCA</name>
<protein>
    <submittedName>
        <fullName evidence="2">Helix-turn-helix domain-containing protein</fullName>
    </submittedName>
</protein>
<evidence type="ECO:0000313" key="2">
    <source>
        <dbReference type="EMBL" id="MFF4026941.1"/>
    </source>
</evidence>
<dbReference type="RefSeq" id="WP_387131980.1">
    <property type="nucleotide sequence ID" value="NZ_JBIATK010000012.1"/>
</dbReference>
<gene>
    <name evidence="2" type="ORF">ACFYY5_29235</name>
</gene>
<accession>A0ABW6TLC7</accession>